<keyword evidence="3" id="KW-0547">Nucleotide-binding</keyword>
<dbReference type="PROSITE" id="PS51189">
    <property type="entry name" value="FAT"/>
    <property type="match status" value="1"/>
</dbReference>
<dbReference type="Gene3D" id="3.30.1010.10">
    <property type="entry name" value="Phosphatidylinositol 3-kinase Catalytic Subunit, Chain A, domain 4"/>
    <property type="match status" value="1"/>
</dbReference>
<name>A0A836KLJ8_9TRYP</name>
<evidence type="ECO:0000256" key="1">
    <source>
        <dbReference type="ARBA" id="ARBA00012513"/>
    </source>
</evidence>
<dbReference type="CDD" id="cd05169">
    <property type="entry name" value="PIKKc_TOR"/>
    <property type="match status" value="1"/>
</dbReference>
<reference evidence="11" key="1">
    <citation type="journal article" date="2021" name="Microbiol. Resour. Announc.">
        <title>LGAAP: Leishmaniinae Genome Assembly and Annotation Pipeline.</title>
        <authorList>
            <person name="Almutairi H."/>
            <person name="Urbaniak M.D."/>
            <person name="Bates M.D."/>
            <person name="Jariyapan N."/>
            <person name="Kwakye-Nuako G."/>
            <person name="Thomaz-Soccol V."/>
            <person name="Al-Salem W.S."/>
            <person name="Dillon R.J."/>
            <person name="Bates P.A."/>
            <person name="Gatherer D."/>
        </authorList>
    </citation>
    <scope>NUCLEOTIDE SEQUENCE [LARGE SCALE GENOMIC DNA]</scope>
</reference>
<dbReference type="SMART" id="SM01343">
    <property type="entry name" value="FATC"/>
    <property type="match status" value="1"/>
</dbReference>
<dbReference type="Pfam" id="PF02260">
    <property type="entry name" value="FATC"/>
    <property type="match status" value="1"/>
</dbReference>
<evidence type="ECO:0000256" key="2">
    <source>
        <dbReference type="ARBA" id="ARBA00022679"/>
    </source>
</evidence>
<dbReference type="RefSeq" id="XP_067179197.1">
    <property type="nucleotide sequence ID" value="XM_067323883.1"/>
</dbReference>
<evidence type="ECO:0000256" key="3">
    <source>
        <dbReference type="ARBA" id="ARBA00022741"/>
    </source>
</evidence>
<feature type="region of interest" description="Disordered" evidence="6">
    <location>
        <begin position="1890"/>
        <end position="1912"/>
    </location>
</feature>
<comment type="caution">
    <text evidence="10">The sequence shown here is derived from an EMBL/GenBank/DDBJ whole genome shotgun (WGS) entry which is preliminary data.</text>
</comment>
<dbReference type="EC" id="2.7.11.1" evidence="1"/>
<dbReference type="PROSITE" id="PS50290">
    <property type="entry name" value="PI3_4_KINASE_3"/>
    <property type="match status" value="1"/>
</dbReference>
<feature type="compositionally biased region" description="Low complexity" evidence="6">
    <location>
        <begin position="897"/>
        <end position="913"/>
    </location>
</feature>
<dbReference type="Pfam" id="PF02259">
    <property type="entry name" value="FAT"/>
    <property type="match status" value="1"/>
</dbReference>
<dbReference type="Gene3D" id="1.10.1070.11">
    <property type="entry name" value="Phosphatidylinositol 3-/4-kinase, catalytic domain"/>
    <property type="match status" value="1"/>
</dbReference>
<feature type="domain" description="FATC" evidence="9">
    <location>
        <begin position="3264"/>
        <end position="3296"/>
    </location>
</feature>
<evidence type="ECO:0000256" key="4">
    <source>
        <dbReference type="ARBA" id="ARBA00022777"/>
    </source>
</evidence>
<dbReference type="GO" id="GO:0031932">
    <property type="term" value="C:TORC2 complex"/>
    <property type="evidence" value="ECO:0007669"/>
    <property type="project" value="TreeGrafter"/>
</dbReference>
<keyword evidence="4" id="KW-0418">Kinase</keyword>
<dbReference type="InterPro" id="IPR050517">
    <property type="entry name" value="DDR_Repair_Kinase"/>
</dbReference>
<dbReference type="InterPro" id="IPR026683">
    <property type="entry name" value="TOR_cat"/>
</dbReference>
<keyword evidence="5" id="KW-0067">ATP-binding</keyword>
<dbReference type="InterPro" id="IPR011009">
    <property type="entry name" value="Kinase-like_dom_sf"/>
</dbReference>
<dbReference type="GO" id="GO:0005634">
    <property type="term" value="C:nucleus"/>
    <property type="evidence" value="ECO:0007669"/>
    <property type="project" value="TreeGrafter"/>
</dbReference>
<feature type="compositionally biased region" description="Polar residues" evidence="6">
    <location>
        <begin position="609"/>
        <end position="626"/>
    </location>
</feature>
<dbReference type="PROSITE" id="PS51190">
    <property type="entry name" value="FATC"/>
    <property type="match status" value="1"/>
</dbReference>
<evidence type="ECO:0000256" key="6">
    <source>
        <dbReference type="SAM" id="MobiDB-lite"/>
    </source>
</evidence>
<dbReference type="GO" id="GO:0016242">
    <property type="term" value="P:negative regulation of macroautophagy"/>
    <property type="evidence" value="ECO:0007669"/>
    <property type="project" value="TreeGrafter"/>
</dbReference>
<evidence type="ECO:0000259" key="9">
    <source>
        <dbReference type="PROSITE" id="PS51190"/>
    </source>
</evidence>
<feature type="region of interest" description="Disordered" evidence="6">
    <location>
        <begin position="887"/>
        <end position="941"/>
    </location>
</feature>
<sequence>MQQLHWTAARGQLPVPQHSQYPLPHTSTHASQKQQPLHPHGTSGLTASGMGGGGAGMNISSGAAGGAPAALNNAFYSPRFAYPMGQLPPGQNQPQRSPRSLAGPTPGGVLSSSRGGLELNATLAGREAPAIAGANSAAAHTSSAAAGVFFSGTRTNFTDFGTAAAYGLGTGGVSSPNRANANAGSTLADASDEEVNQLLRELECSVDSPHALAVLRDAVDAIEARALANFDPLSRDTFLEQRIRDVLTELSRTPNERSLLLAVSLVEALIPIVYTSPHSKYTRLCRSLSVLRQSGNEKAAREAQRVYKLLLEADARYPGPEAPLKAFVQKELRENCEQALLQLHGRVQQAKSAFPAQFFSIMLGCAATAEVNPRYISGTARVQAIQLSMMLTGSPDALLREAAYECLVAIFRNTSSMRPNELVLENRRLCDECMRTLNASQHNEGHIVSALKTLHALLSSRGLSSIDRQVMPQLCVLVTEQQRVSKSPLVRGAVCDLVPIIAPVDIASTPRRTTYCAIIMEPVKNVRDERFKAHELQNVASFVRSVGYSVFDPTSRTNLESILQRYISRPETQEACWSIMAAICAASTSASGSAASLGPMGGGRRADHVSTSTTLPSPTAQNPSQDVCLTPSIAEVRKASRHSSRDTVAASVHIQRPLRSDSEPNAASPLVPLAQSSNDHNDENANQEGAPLISITTTSLRSAGPCSLSVSPTSTTAPVFGLSTPSAHHALTIDDIVQRCLPYLTHATLTQSLVDSLRVIQASCPQLCADVQTALDKLVDSVLKEPIAPSAAAGAFPQSLAQLLSSTAQQQHQQGHSLHNRDGGDGSISGFGGTAINSASRVVGSHPFSLGNNTESMMTLSRSGICSTPVGAGGAVGRLTQYFRPSENTAAPRREGSTSSVAPSSPLAPRPSSGHTHSGNNSFLGPESAYTVGSGDASSGAPYGAGGPLRCSPLSAPTSTPFSPVAHAVASGSGAGGASAAVAPPPVPRSDLRVALKVFTARPLTSVQHLHDLKNLVIAFQRHEDPLVRQQSSETIISSLQQWIAYAKEHKTSTYSTRVTEILEAYMKNVLMEVDRQCGLYEITLLANATNLRAFLSEQRILSSLLSFLNSPALVREKTVELLVAITQDSKPSPSVVAVQQSLYVTIESCVVVLEYTNDVSILLRSMADLQTFTRLCIRQLDSHLSRIFYAFRKRLVELSVPDVLLLSILKTLEVILQALANDEKTILQYQDDVLELYNPVVEILKQSPSPTLSHAAINVLVYVHGMCIPSASTDLRKQQELIAALTHVYTGSSCTVSESLSMLTLFGQLGAIDPSAQSVATTAKKKEEVAIQDEADLELTYDYTVIVYRTLSRMLDASLSDAVCSQALRTLLQFIRFTQDKKDLVGGVHAVRAVLQITKRVTDSPSLRVEALHVLAAVTAMRHERIVRLMLPEIVVLLEQLWTPKDRPLFRAVLEVVSALKPGKLSGKEQSESWAWLYPRLVDVALQDRTESREFCLRVVEIVLNASYIPPHCIPIVFPMLLQFLQQSDQLVDVRSQSLCAAVHIVCELKAVQFFSSLLHGICTLTRHCELNEDLGPRLSTPGVRESLKVLAALHPSGRSTIKVLRDRIGEGEERMTNTTGSPVFNTMGMPAANVTTLAGGGAGSPLLVGGTAAGSATGSPVGGLGVGNAASSGIGVLPNIGGFGAPNTNAGAAAAGGSAGGGSYLRRTIVPEAFARAEEEDIALSLSADTAGSAATAGQEVALFMKHVELGFRLKESKLREWFAEFQKYIILVSPHPAFRMMVDLLDKHEPLRRGLFLPSFKCLYESLSAEQIKKLNEMLTLVLNCPDHDLSSKCLGLADYLDHNEPNVKPEVLEVVRSMRRLDHRRFSHPSENGSLLLRSTATSTSNVVSLQTRSSASTGLPKMELSTASAAPIDPLRMAKVRRRQVPCFQRDPSGGAGVASDDAGAAVAEDAGGGSAVPASPPPNSAHGHRHTSGRDVDMYEFASFDGNEDAAATPGRQQPQPAASSRSQAPTHEEEAELRSCSPGDAIDEAESEGKPGDAVSSPNTDQSPAGVLGAVGVPVMGSYRPLVNSVVCRTDAHALQQPGAIGPLNIMSTTSTHSNDLSTENHDADLQPVGAHIPAQPNMLFSTEDIVRAAERTRMYDKALSYLENRLLAMLNLYRYIKMPRDVIQKTVWPLAWLYSQREMQDSVVGLFRAIRYEGGEDQAGFGYELLCWWSKAQHTYAKSITQQAMRDMTVPPHILEGYVRTLTLCGEWSRAYDVAMQVSAQPDAYVSSTVARCGATAAWLLGRWDDVQLLAERLSMSERHTAALRLFFLNGVALKSAIAEHSGAAYENLRHMITQSKLVIDESLRTLLPLSHMHAYESLTMLQHFTEMEEMIDYCHCRSAKGRQQIYERWNNRFRSLKPDSLQPSLRSLMLHSLVLSTGEMADMILHFCETRQASHPQLTEWAMSWLRHGSFSGRSSQAVSPRETASASPAPVEGIAAATLSSVDKNPKVVVGFITHLWSQGKRQAAVESMEMFLRDCGRDLEVNNATCYGDAQLRLGTWKQELHADSFWERGFRDEELSHFHKAIRAIPSSYEAWHSWGLMNYRIQQRDHNLSPEDQRTFVEAAHQGFVGAICRCKDSSEALPAVMRLLQLWVIHNGVELLKEMVADSISRIPIDHWVQTIPQLIGHLSSDSHDIREVIGMILRSLCEVHPQATVFPLLVVMMSDSSSSSSNSNATHNNGDETTTLPGASAVPDTSNPLARKQEIVQGIIQHCPKRIFHEAEAVAKLLVDVSAIPIEKIRENLSQVAAAWNPNAEYEEDPEEVYRRLQSTLDIFHAHRRHLLFTVGDIGQFVQMVMDDDRNGQREKAAGVVSQLIEEISKHVAEKLGREPQKAMEPLLHLRNLSVAVFGEYDGHCRDHYPTIASFSSKLDVIPSKKRPRRIQLNGSDGCLYTYCLKGNEDIRMDERVMQLLGMVNVLLSHTRMPSSAYIHRFPVIPISSNVGLLGWVENANTINNTICNYRATISNVRTHQESSVLRAYVGSFGNWDKLSLIQRTEMLDFVMQSEHCEAVDVSRVMWHRANTAEQWLDRRTAFTVSLATMSMVGYVLGLGDRHLGNILISMSSGKIVHIDFGDSFDVGRLRHVLPETIPFRLTRMLTNAMEVFGVDGIFRASATRTQATLQKNRDSIMALLSAFVHDPIVQYKGKMKNIMEKSRSPQDIAERIRNKLRGMEMAIDRNKVNIFNTTQDSCRRPDLLYMSTAFDDAAVRTQSLGMTPEEQVSFLIDEATRIDNYTTMYFGWGPLW</sequence>
<evidence type="ECO:0000259" key="8">
    <source>
        <dbReference type="PROSITE" id="PS51189"/>
    </source>
</evidence>
<evidence type="ECO:0000256" key="5">
    <source>
        <dbReference type="ARBA" id="ARBA00022840"/>
    </source>
</evidence>
<dbReference type="InterPro" id="IPR016024">
    <property type="entry name" value="ARM-type_fold"/>
</dbReference>
<evidence type="ECO:0000259" key="7">
    <source>
        <dbReference type="PROSITE" id="PS50290"/>
    </source>
</evidence>
<feature type="compositionally biased region" description="Polar residues" evidence="6">
    <location>
        <begin position="89"/>
        <end position="98"/>
    </location>
</feature>
<dbReference type="InterPro" id="IPR000403">
    <property type="entry name" value="PI3/4_kinase_cat_dom"/>
</dbReference>
<feature type="domain" description="PI3K/PI4K catalytic" evidence="7">
    <location>
        <begin position="2918"/>
        <end position="3235"/>
    </location>
</feature>
<proteinExistence type="predicted"/>
<dbReference type="GO" id="GO:0031929">
    <property type="term" value="P:TOR signaling"/>
    <property type="evidence" value="ECO:0007669"/>
    <property type="project" value="TreeGrafter"/>
</dbReference>
<dbReference type="Pfam" id="PF00454">
    <property type="entry name" value="PI3_PI4_kinase"/>
    <property type="match status" value="1"/>
</dbReference>
<dbReference type="FunFam" id="1.10.1070.11:FF:000046">
    <property type="entry name" value="Phosphatidylinositol 3-kinase, putative"/>
    <property type="match status" value="1"/>
</dbReference>
<feature type="compositionally biased region" description="Low complexity" evidence="6">
    <location>
        <begin position="1943"/>
        <end position="1955"/>
    </location>
</feature>
<feature type="region of interest" description="Disordered" evidence="6">
    <location>
        <begin position="2722"/>
        <end position="2749"/>
    </location>
</feature>
<evidence type="ECO:0000313" key="10">
    <source>
        <dbReference type="EMBL" id="KAG5480034.1"/>
    </source>
</evidence>
<dbReference type="GO" id="GO:0004674">
    <property type="term" value="F:protein serine/threonine kinase activity"/>
    <property type="evidence" value="ECO:0007669"/>
    <property type="project" value="UniProtKB-EC"/>
</dbReference>
<dbReference type="GO" id="GO:0005737">
    <property type="term" value="C:cytoplasm"/>
    <property type="evidence" value="ECO:0007669"/>
    <property type="project" value="TreeGrafter"/>
</dbReference>
<dbReference type="SMART" id="SM00146">
    <property type="entry name" value="PI3Kc"/>
    <property type="match status" value="1"/>
</dbReference>
<feature type="region of interest" description="Disordered" evidence="6">
    <location>
        <begin position="1933"/>
        <end position="1978"/>
    </location>
</feature>
<dbReference type="KEGG" id="lmat:92516395"/>
<feature type="compositionally biased region" description="Polar residues" evidence="6">
    <location>
        <begin position="17"/>
        <end position="35"/>
    </location>
</feature>
<keyword evidence="2" id="KW-0808">Transferase</keyword>
<dbReference type="PROSITE" id="PS00916">
    <property type="entry name" value="PI3_4_KINASE_2"/>
    <property type="match status" value="1"/>
</dbReference>
<dbReference type="InterPro" id="IPR003151">
    <property type="entry name" value="PIK-rel_kinase_FAT"/>
</dbReference>
<accession>A0A836KLJ8</accession>
<dbReference type="GO" id="GO:0031931">
    <property type="term" value="C:TORC1 complex"/>
    <property type="evidence" value="ECO:0007669"/>
    <property type="project" value="TreeGrafter"/>
</dbReference>
<dbReference type="EMBL" id="JAFEUZ010000020">
    <property type="protein sequence ID" value="KAG5480034.1"/>
    <property type="molecule type" value="Genomic_DNA"/>
</dbReference>
<feature type="compositionally biased region" description="Low complexity" evidence="6">
    <location>
        <begin position="804"/>
        <end position="817"/>
    </location>
</feature>
<reference evidence="11" key="2">
    <citation type="journal article" date="2021" name="Sci. Data">
        <title>Chromosome-scale genome sequencing, assembly and annotation of six genomes from subfamily Leishmaniinae.</title>
        <authorList>
            <person name="Almutairi H."/>
            <person name="Urbaniak M.D."/>
            <person name="Bates M.D."/>
            <person name="Jariyapan N."/>
            <person name="Kwakye-Nuako G."/>
            <person name="Thomaz Soccol V."/>
            <person name="Al-Salem W.S."/>
            <person name="Dillon R.J."/>
            <person name="Bates P.A."/>
            <person name="Gatherer D."/>
        </authorList>
    </citation>
    <scope>NUCLEOTIDE SEQUENCE [LARGE SCALE GENOMIC DNA]</scope>
</reference>
<dbReference type="GO" id="GO:0005524">
    <property type="term" value="F:ATP binding"/>
    <property type="evidence" value="ECO:0007669"/>
    <property type="project" value="UniProtKB-KW"/>
</dbReference>
<dbReference type="InterPro" id="IPR036940">
    <property type="entry name" value="PI3/4_kinase_cat_sf"/>
</dbReference>
<dbReference type="InterPro" id="IPR011989">
    <property type="entry name" value="ARM-like"/>
</dbReference>
<dbReference type="GeneID" id="92516395"/>
<dbReference type="FunFam" id="3.30.1010.10:FF:000033">
    <property type="entry name" value="Putative phosphatidylinositol 3-kinase"/>
    <property type="match status" value="1"/>
</dbReference>
<feature type="region of interest" description="Disordered" evidence="6">
    <location>
        <begin position="804"/>
        <end position="831"/>
    </location>
</feature>
<protein>
    <recommendedName>
        <fullName evidence="1">non-specific serine/threonine protein kinase</fullName>
        <ecNumber evidence="1">2.7.11.1</ecNumber>
    </recommendedName>
</protein>
<keyword evidence="11" id="KW-1185">Reference proteome</keyword>
<dbReference type="InterPro" id="IPR003152">
    <property type="entry name" value="FATC_dom"/>
</dbReference>
<dbReference type="InterPro" id="IPR014009">
    <property type="entry name" value="PIK_FAT"/>
</dbReference>
<feature type="region of interest" description="Disordered" evidence="6">
    <location>
        <begin position="83"/>
        <end position="115"/>
    </location>
</feature>
<feature type="region of interest" description="Disordered" evidence="6">
    <location>
        <begin position="638"/>
        <end position="686"/>
    </location>
</feature>
<dbReference type="Gene3D" id="1.25.10.10">
    <property type="entry name" value="Leucine-rich Repeat Variant"/>
    <property type="match status" value="1"/>
</dbReference>
<organism evidence="10 11">
    <name type="scientific">Leishmania martiniquensis</name>
    <dbReference type="NCBI Taxonomy" id="1580590"/>
    <lineage>
        <taxon>Eukaryota</taxon>
        <taxon>Discoba</taxon>
        <taxon>Euglenozoa</taxon>
        <taxon>Kinetoplastea</taxon>
        <taxon>Metakinetoplastina</taxon>
        <taxon>Trypanosomatida</taxon>
        <taxon>Trypanosomatidae</taxon>
        <taxon>Leishmaniinae</taxon>
        <taxon>Leishmania</taxon>
    </lineage>
</organism>
<feature type="region of interest" description="Disordered" evidence="6">
    <location>
        <begin position="594"/>
        <end position="626"/>
    </location>
</feature>
<feature type="domain" description="FAT" evidence="8">
    <location>
        <begin position="2136"/>
        <end position="2717"/>
    </location>
</feature>
<feature type="region of interest" description="Disordered" evidence="6">
    <location>
        <begin position="1"/>
        <end position="50"/>
    </location>
</feature>
<evidence type="ECO:0000313" key="11">
    <source>
        <dbReference type="Proteomes" id="UP000673552"/>
    </source>
</evidence>
<dbReference type="InterPro" id="IPR018936">
    <property type="entry name" value="PI3/4_kinase_CS"/>
</dbReference>
<dbReference type="PANTHER" id="PTHR11139:SF85">
    <property type="entry name" value="NON-SPECIFIC SERINE_THREONINE PROTEIN KINASE"/>
    <property type="match status" value="1"/>
</dbReference>
<feature type="compositionally biased region" description="Polar residues" evidence="6">
    <location>
        <begin position="914"/>
        <end position="923"/>
    </location>
</feature>
<dbReference type="SUPFAM" id="SSF48371">
    <property type="entry name" value="ARM repeat"/>
    <property type="match status" value="1"/>
</dbReference>
<feature type="region of interest" description="Disordered" evidence="6">
    <location>
        <begin position="1993"/>
        <end position="2057"/>
    </location>
</feature>
<dbReference type="PANTHER" id="PTHR11139">
    <property type="entry name" value="ATAXIA TELANGIECTASIA MUTATED ATM -RELATED"/>
    <property type="match status" value="1"/>
</dbReference>
<feature type="compositionally biased region" description="Low complexity" evidence="6">
    <location>
        <begin position="2002"/>
        <end position="2016"/>
    </location>
</feature>
<dbReference type="Proteomes" id="UP000673552">
    <property type="component" value="Unassembled WGS sequence"/>
</dbReference>
<feature type="compositionally biased region" description="Polar residues" evidence="6">
    <location>
        <begin position="2728"/>
        <end position="2749"/>
    </location>
</feature>
<dbReference type="SUPFAM" id="SSF56112">
    <property type="entry name" value="Protein kinase-like (PK-like)"/>
    <property type="match status" value="1"/>
</dbReference>
<feature type="compositionally biased region" description="Polar residues" evidence="6">
    <location>
        <begin position="1890"/>
        <end position="1902"/>
    </location>
</feature>
<gene>
    <name evidence="10" type="ORF">LSCM1_06455</name>
</gene>
<dbReference type="OrthoDB" id="381190at2759"/>